<dbReference type="EMBL" id="JAPVEA010000006">
    <property type="protein sequence ID" value="KAJ5450068.1"/>
    <property type="molecule type" value="Genomic_DNA"/>
</dbReference>
<dbReference type="GeneID" id="81600142"/>
<gene>
    <name evidence="1" type="ORF">N7458_006517</name>
</gene>
<evidence type="ECO:0000313" key="2">
    <source>
        <dbReference type="Proteomes" id="UP001213681"/>
    </source>
</evidence>
<reference evidence="1" key="1">
    <citation type="submission" date="2022-12" db="EMBL/GenBank/DDBJ databases">
        <authorList>
            <person name="Petersen C."/>
        </authorList>
    </citation>
    <scope>NUCLEOTIDE SEQUENCE</scope>
    <source>
        <strain evidence="1">IBT 16125</strain>
    </source>
</reference>
<dbReference type="RefSeq" id="XP_056765603.1">
    <property type="nucleotide sequence ID" value="XM_056909899.1"/>
</dbReference>
<name>A0AAD6C781_9EURO</name>
<sequence>MTIYNLVIDFESDEAIVDLKTNDLESGILAPRVQVFRQIIKDHIKNGYECQVATYILSNTEATEYQALIPCVADFSFVQNKDTPSKSNPLVLM</sequence>
<keyword evidence="2" id="KW-1185">Reference proteome</keyword>
<dbReference type="AlphaFoldDB" id="A0AAD6C781"/>
<accession>A0AAD6C781</accession>
<dbReference type="Proteomes" id="UP001213681">
    <property type="component" value="Unassembled WGS sequence"/>
</dbReference>
<proteinExistence type="predicted"/>
<evidence type="ECO:0000313" key="1">
    <source>
        <dbReference type="EMBL" id="KAJ5450068.1"/>
    </source>
</evidence>
<protein>
    <submittedName>
        <fullName evidence="1">Uncharacterized protein</fullName>
    </submittedName>
</protein>
<reference evidence="1" key="2">
    <citation type="journal article" date="2023" name="IMA Fungus">
        <title>Comparative genomic study of the Penicillium genus elucidates a diverse pangenome and 15 lateral gene transfer events.</title>
        <authorList>
            <person name="Petersen C."/>
            <person name="Sorensen T."/>
            <person name="Nielsen M.R."/>
            <person name="Sondergaard T.E."/>
            <person name="Sorensen J.L."/>
            <person name="Fitzpatrick D.A."/>
            <person name="Frisvad J.C."/>
            <person name="Nielsen K.L."/>
        </authorList>
    </citation>
    <scope>NUCLEOTIDE SEQUENCE</scope>
    <source>
        <strain evidence="1">IBT 16125</strain>
    </source>
</reference>
<comment type="caution">
    <text evidence="1">The sequence shown here is derived from an EMBL/GenBank/DDBJ whole genome shotgun (WGS) entry which is preliminary data.</text>
</comment>
<organism evidence="1 2">
    <name type="scientific">Penicillium daleae</name>
    <dbReference type="NCBI Taxonomy" id="63821"/>
    <lineage>
        <taxon>Eukaryota</taxon>
        <taxon>Fungi</taxon>
        <taxon>Dikarya</taxon>
        <taxon>Ascomycota</taxon>
        <taxon>Pezizomycotina</taxon>
        <taxon>Eurotiomycetes</taxon>
        <taxon>Eurotiomycetidae</taxon>
        <taxon>Eurotiales</taxon>
        <taxon>Aspergillaceae</taxon>
        <taxon>Penicillium</taxon>
    </lineage>
</organism>